<feature type="signal peptide" evidence="1">
    <location>
        <begin position="1"/>
        <end position="22"/>
    </location>
</feature>
<keyword evidence="3" id="KW-1185">Reference proteome</keyword>
<evidence type="ECO:0000313" key="3">
    <source>
        <dbReference type="Proteomes" id="UP000530032"/>
    </source>
</evidence>
<comment type="caution">
    <text evidence="2">The sequence shown here is derived from an EMBL/GenBank/DDBJ whole genome shotgun (WGS) entry which is preliminary data.</text>
</comment>
<gene>
    <name evidence="2" type="ORF">HF327_019305</name>
</gene>
<proteinExistence type="predicted"/>
<keyword evidence="1" id="KW-0732">Signal</keyword>
<reference evidence="2" key="1">
    <citation type="submission" date="2020-12" db="EMBL/GenBank/DDBJ databases">
        <title>Comamonas sp. nov., isolated from stream water.</title>
        <authorList>
            <person name="Park K.-H."/>
        </authorList>
    </citation>
    <scope>NUCLEOTIDE SEQUENCE</scope>
    <source>
        <strain evidence="2">EJ-4</strain>
    </source>
</reference>
<evidence type="ECO:0000313" key="2">
    <source>
        <dbReference type="EMBL" id="MBI1626631.1"/>
    </source>
</evidence>
<sequence length="222" mass="24234">MNFSIKTSAAAALLCLTALSQAAEPSSAVAAADLYLRTLVNHEEKAVADLNSYLRPDRLRSGRSADYADFAALKQADQEFPGEVTAMALPLFPETQRSSLKKPIEKLMLAVQQARQKSECKALSAGEAETGAHGVLNTQIQFQCLLVKTPETWAQGIQRMARAKLGTAKVVAELASLQQAYSGPASYKYEGVFPLSTVPQDKDLAWRNDFAREVVDEMFSEF</sequence>
<evidence type="ECO:0000256" key="1">
    <source>
        <dbReference type="SAM" id="SignalP"/>
    </source>
</evidence>
<feature type="chain" id="PRO_5032491030" evidence="1">
    <location>
        <begin position="23"/>
        <end position="222"/>
    </location>
</feature>
<dbReference type="AlphaFoldDB" id="A0A843B744"/>
<dbReference type="EMBL" id="JABBCQ020000021">
    <property type="protein sequence ID" value="MBI1626631.1"/>
    <property type="molecule type" value="Genomic_DNA"/>
</dbReference>
<dbReference type="Proteomes" id="UP000530032">
    <property type="component" value="Unassembled WGS sequence"/>
</dbReference>
<protein>
    <submittedName>
        <fullName evidence="2">Uncharacterized protein</fullName>
    </submittedName>
</protein>
<accession>A0A843B744</accession>
<organism evidence="2 3">
    <name type="scientific">Comamonas suwonensis</name>
    <dbReference type="NCBI Taxonomy" id="2606214"/>
    <lineage>
        <taxon>Bacteria</taxon>
        <taxon>Pseudomonadati</taxon>
        <taxon>Pseudomonadota</taxon>
        <taxon>Betaproteobacteria</taxon>
        <taxon>Burkholderiales</taxon>
        <taxon>Comamonadaceae</taxon>
        <taxon>Comamonas</taxon>
    </lineage>
</organism>
<name>A0A843B744_9BURK</name>